<dbReference type="AlphaFoldDB" id="A0A7W8G7Q6"/>
<organism evidence="3 4">
    <name type="scientific">Treponema ruminis</name>
    <dbReference type="NCBI Taxonomy" id="744515"/>
    <lineage>
        <taxon>Bacteria</taxon>
        <taxon>Pseudomonadati</taxon>
        <taxon>Spirochaetota</taxon>
        <taxon>Spirochaetia</taxon>
        <taxon>Spirochaetales</taxon>
        <taxon>Treponemataceae</taxon>
        <taxon>Treponema</taxon>
    </lineage>
</organism>
<proteinExistence type="predicted"/>
<dbReference type="SUPFAM" id="SSF52540">
    <property type="entry name" value="P-loop containing nucleoside triphosphate hydrolases"/>
    <property type="match status" value="1"/>
</dbReference>
<dbReference type="InterPro" id="IPR052754">
    <property type="entry name" value="NTPase_KAP_P-loop"/>
</dbReference>
<dbReference type="PANTHER" id="PTHR22674">
    <property type="entry name" value="NTPASE, KAP FAMILY P-LOOP DOMAIN-CONTAINING 1"/>
    <property type="match status" value="1"/>
</dbReference>
<sequence>MTERILSDEAINTFEDDLLNRKSFVENLSSSLLSWNDKKSLVIGLFGKWGSGKTSIINLLEKQLSSEKEKKSSKDKKKSPIVINFNPWGYSETEDLLEPFIRQIQATLKGPDKIKGFGKKLELYLNLIKLTPTKQSMLTFWSAITMVLSFVGISLPQLFPDFCKEIKELSKWISPITLIVSFIIIVCNIVLSVIKIRNENLDESVSKIKKDIGNILEKENRKLIIIMDDIDRLSSQEIKQLFRIVRSNADFPNTIYLLSFDREIVEKSLDIQNRIDGREYLEKIINIEYDLPSIPSSTLSRILMDELKNIAQDFTEEQNSIFGIENTKWAYVYNSIVSNLTTIREIKRYVNAVKFKLSQFINKGVLEINLIDFLAIEFIRLKFPEYYDFIRDNKLWFITSKENLEYKIPNKKERYDKWFSESFNESYTENDKDCLDCILAQIFPAIRYCSKDVSSILAPTSYYNNDKYCSIASEKYFDVYFNHVPGIPKNDCSNYDVQLIKSLSDNYDELIKIFRKYISDGKALSLLKLLESNSLSGSFIEEKNFIPYFSALFDVAEDLPDGNEFWGFGSDTTVFRIYYFLIKEKSKEQNSELLKKLLTATKDICMFIHILYMDKECIEKKNYQQMITTEESYNELNLLLLQKIKDHQDSLINSKFYTRICFYWNTQDTESFKKYASKKVETDNEFLTIVDKMVYIAKSSTGNQVFENERFNYNALILFCDLEDAKTRIESIINLNDELYKRHKKGCDLFIRFYEYRNNDFIPPTIN</sequence>
<comment type="caution">
    <text evidence="3">The sequence shown here is derived from an EMBL/GenBank/DDBJ whole genome shotgun (WGS) entry which is preliminary data.</text>
</comment>
<gene>
    <name evidence="3" type="ORF">HNP76_000704</name>
</gene>
<reference evidence="3 4" key="1">
    <citation type="submission" date="2020-08" db="EMBL/GenBank/DDBJ databases">
        <title>Genomic Encyclopedia of Type Strains, Phase IV (KMG-IV): sequencing the most valuable type-strain genomes for metagenomic binning, comparative biology and taxonomic classification.</title>
        <authorList>
            <person name="Goeker M."/>
        </authorList>
    </citation>
    <scope>NUCLEOTIDE SEQUENCE [LARGE SCALE GENOMIC DNA]</scope>
    <source>
        <strain evidence="3 4">DSM 103462</strain>
    </source>
</reference>
<dbReference type="PANTHER" id="PTHR22674:SF6">
    <property type="entry name" value="NTPASE KAP FAMILY P-LOOP DOMAIN-CONTAINING PROTEIN 1"/>
    <property type="match status" value="1"/>
</dbReference>
<evidence type="ECO:0000259" key="2">
    <source>
        <dbReference type="Pfam" id="PF07693"/>
    </source>
</evidence>
<dbReference type="InterPro" id="IPR011646">
    <property type="entry name" value="KAP_P-loop"/>
</dbReference>
<accession>A0A7W8G7Q6</accession>
<evidence type="ECO:0000313" key="3">
    <source>
        <dbReference type="EMBL" id="MBB5225360.1"/>
    </source>
</evidence>
<dbReference type="Proteomes" id="UP000518887">
    <property type="component" value="Unassembled WGS sequence"/>
</dbReference>
<dbReference type="EMBL" id="JACHFQ010000002">
    <property type="protein sequence ID" value="MBB5225360.1"/>
    <property type="molecule type" value="Genomic_DNA"/>
</dbReference>
<dbReference type="InterPro" id="IPR027417">
    <property type="entry name" value="P-loop_NTPase"/>
</dbReference>
<evidence type="ECO:0000256" key="1">
    <source>
        <dbReference type="SAM" id="Phobius"/>
    </source>
</evidence>
<evidence type="ECO:0000313" key="4">
    <source>
        <dbReference type="Proteomes" id="UP000518887"/>
    </source>
</evidence>
<name>A0A7W8G7Q6_9SPIR</name>
<keyword evidence="1" id="KW-1133">Transmembrane helix</keyword>
<keyword evidence="4" id="KW-1185">Reference proteome</keyword>
<dbReference type="RefSeq" id="WP_184657569.1">
    <property type="nucleotide sequence ID" value="NZ_CP031518.1"/>
</dbReference>
<keyword evidence="1" id="KW-0812">Transmembrane</keyword>
<feature type="transmembrane region" description="Helical" evidence="1">
    <location>
        <begin position="138"/>
        <end position="160"/>
    </location>
</feature>
<dbReference type="Pfam" id="PF07693">
    <property type="entry name" value="KAP_NTPase"/>
    <property type="match status" value="1"/>
</dbReference>
<protein>
    <submittedName>
        <fullName evidence="3">Putative KAP-like P-loop ATPase</fullName>
    </submittedName>
</protein>
<dbReference type="Gene3D" id="3.40.50.300">
    <property type="entry name" value="P-loop containing nucleotide triphosphate hydrolases"/>
    <property type="match status" value="1"/>
</dbReference>
<feature type="domain" description="KAP NTPase" evidence="2">
    <location>
        <begin position="21"/>
        <end position="354"/>
    </location>
</feature>
<keyword evidence="1" id="KW-0472">Membrane</keyword>
<feature type="transmembrane region" description="Helical" evidence="1">
    <location>
        <begin position="172"/>
        <end position="194"/>
    </location>
</feature>